<accession>A0A5C3N4A8</accession>
<proteinExistence type="predicted"/>
<gene>
    <name evidence="1" type="ORF">OE88DRAFT_1644460</name>
</gene>
<protein>
    <submittedName>
        <fullName evidence="1">Uncharacterized protein</fullName>
    </submittedName>
</protein>
<evidence type="ECO:0000313" key="1">
    <source>
        <dbReference type="EMBL" id="TFK51825.1"/>
    </source>
</evidence>
<dbReference type="Proteomes" id="UP000305948">
    <property type="component" value="Unassembled WGS sequence"/>
</dbReference>
<organism evidence="1 2">
    <name type="scientific">Heliocybe sulcata</name>
    <dbReference type="NCBI Taxonomy" id="5364"/>
    <lineage>
        <taxon>Eukaryota</taxon>
        <taxon>Fungi</taxon>
        <taxon>Dikarya</taxon>
        <taxon>Basidiomycota</taxon>
        <taxon>Agaricomycotina</taxon>
        <taxon>Agaricomycetes</taxon>
        <taxon>Gloeophyllales</taxon>
        <taxon>Gloeophyllaceae</taxon>
        <taxon>Heliocybe</taxon>
    </lineage>
</organism>
<dbReference type="EMBL" id="ML213510">
    <property type="protein sequence ID" value="TFK51825.1"/>
    <property type="molecule type" value="Genomic_DNA"/>
</dbReference>
<name>A0A5C3N4A8_9AGAM</name>
<keyword evidence="2" id="KW-1185">Reference proteome</keyword>
<dbReference type="AlphaFoldDB" id="A0A5C3N4A8"/>
<reference evidence="1 2" key="1">
    <citation type="journal article" date="2019" name="Nat. Ecol. Evol.">
        <title>Megaphylogeny resolves global patterns of mushroom evolution.</title>
        <authorList>
            <person name="Varga T."/>
            <person name="Krizsan K."/>
            <person name="Foldi C."/>
            <person name="Dima B."/>
            <person name="Sanchez-Garcia M."/>
            <person name="Sanchez-Ramirez S."/>
            <person name="Szollosi G.J."/>
            <person name="Szarkandi J.G."/>
            <person name="Papp V."/>
            <person name="Albert L."/>
            <person name="Andreopoulos W."/>
            <person name="Angelini C."/>
            <person name="Antonin V."/>
            <person name="Barry K.W."/>
            <person name="Bougher N.L."/>
            <person name="Buchanan P."/>
            <person name="Buyck B."/>
            <person name="Bense V."/>
            <person name="Catcheside P."/>
            <person name="Chovatia M."/>
            <person name="Cooper J."/>
            <person name="Damon W."/>
            <person name="Desjardin D."/>
            <person name="Finy P."/>
            <person name="Geml J."/>
            <person name="Haridas S."/>
            <person name="Hughes K."/>
            <person name="Justo A."/>
            <person name="Karasinski D."/>
            <person name="Kautmanova I."/>
            <person name="Kiss B."/>
            <person name="Kocsube S."/>
            <person name="Kotiranta H."/>
            <person name="LaButti K.M."/>
            <person name="Lechner B.E."/>
            <person name="Liimatainen K."/>
            <person name="Lipzen A."/>
            <person name="Lukacs Z."/>
            <person name="Mihaltcheva S."/>
            <person name="Morgado L.N."/>
            <person name="Niskanen T."/>
            <person name="Noordeloos M.E."/>
            <person name="Ohm R.A."/>
            <person name="Ortiz-Santana B."/>
            <person name="Ovrebo C."/>
            <person name="Racz N."/>
            <person name="Riley R."/>
            <person name="Savchenko A."/>
            <person name="Shiryaev A."/>
            <person name="Soop K."/>
            <person name="Spirin V."/>
            <person name="Szebenyi C."/>
            <person name="Tomsovsky M."/>
            <person name="Tulloss R.E."/>
            <person name="Uehling J."/>
            <person name="Grigoriev I.V."/>
            <person name="Vagvolgyi C."/>
            <person name="Papp T."/>
            <person name="Martin F.M."/>
            <person name="Miettinen O."/>
            <person name="Hibbett D.S."/>
            <person name="Nagy L.G."/>
        </authorList>
    </citation>
    <scope>NUCLEOTIDE SEQUENCE [LARGE SCALE GENOMIC DNA]</scope>
    <source>
        <strain evidence="1 2">OMC1185</strain>
    </source>
</reference>
<evidence type="ECO:0000313" key="2">
    <source>
        <dbReference type="Proteomes" id="UP000305948"/>
    </source>
</evidence>
<sequence length="186" mass="21088">MCLEELPEHQHIYKYNRSNLSGVMCTASLRLHQRGCEADARYHYQKWMAVRQEVKRLPRRDGQRGTEKRSSSASNIQEILMVFGRNINKLANSRVATYIEQSRSLVFIRRLQGPRVRNAILLGDGLIDPGTHAMKDRQPFEDETAATESYELLIDWATLLSTKCLTHGEADDAGIGTSSLPPGLFK</sequence>